<evidence type="ECO:0000259" key="2">
    <source>
        <dbReference type="Pfam" id="PF02371"/>
    </source>
</evidence>
<comment type="caution">
    <text evidence="3">The sequence shown here is derived from an EMBL/GenBank/DDBJ whole genome shotgun (WGS) entry which is preliminary data.</text>
</comment>
<feature type="region of interest" description="Disordered" evidence="1">
    <location>
        <begin position="50"/>
        <end position="140"/>
    </location>
</feature>
<dbReference type="GO" id="GO:0006313">
    <property type="term" value="P:DNA transposition"/>
    <property type="evidence" value="ECO:0007669"/>
    <property type="project" value="InterPro"/>
</dbReference>
<dbReference type="EMBL" id="VWPJ01000016">
    <property type="protein sequence ID" value="KAA5604603.1"/>
    <property type="molecule type" value="Genomic_DNA"/>
</dbReference>
<dbReference type="Proteomes" id="UP000324065">
    <property type="component" value="Unassembled WGS sequence"/>
</dbReference>
<reference evidence="3 4" key="1">
    <citation type="submission" date="2019-09" db="EMBL/GenBank/DDBJ databases">
        <title>Genome sequence of Roseospira marina, one of the more divergent members of the non-sulfur purple photosynthetic bacterial family, the Rhodospirillaceae.</title>
        <authorList>
            <person name="Meyer T."/>
            <person name="Kyndt J."/>
        </authorList>
    </citation>
    <scope>NUCLEOTIDE SEQUENCE [LARGE SCALE GENOMIC DNA]</scope>
    <source>
        <strain evidence="3 4">DSM 15113</strain>
    </source>
</reference>
<gene>
    <name evidence="3" type="ORF">F1188_15440</name>
</gene>
<evidence type="ECO:0000256" key="1">
    <source>
        <dbReference type="SAM" id="MobiDB-lite"/>
    </source>
</evidence>
<keyword evidence="4" id="KW-1185">Reference proteome</keyword>
<evidence type="ECO:0000313" key="4">
    <source>
        <dbReference type="Proteomes" id="UP000324065"/>
    </source>
</evidence>
<protein>
    <submittedName>
        <fullName evidence="3">IS110 family transposase</fullName>
    </submittedName>
</protein>
<proteinExistence type="predicted"/>
<name>A0A5M6I8T0_9PROT</name>
<organism evidence="3 4">
    <name type="scientific">Roseospira marina</name>
    <dbReference type="NCBI Taxonomy" id="140057"/>
    <lineage>
        <taxon>Bacteria</taxon>
        <taxon>Pseudomonadati</taxon>
        <taxon>Pseudomonadota</taxon>
        <taxon>Alphaproteobacteria</taxon>
        <taxon>Rhodospirillales</taxon>
        <taxon>Rhodospirillaceae</taxon>
        <taxon>Roseospira</taxon>
    </lineage>
</organism>
<accession>A0A5M6I8T0</accession>
<feature type="domain" description="Transposase IS116/IS110/IS902 C-terminal" evidence="2">
    <location>
        <begin position="6"/>
        <end position="50"/>
    </location>
</feature>
<dbReference type="GO" id="GO:0003677">
    <property type="term" value="F:DNA binding"/>
    <property type="evidence" value="ECO:0007669"/>
    <property type="project" value="InterPro"/>
</dbReference>
<feature type="compositionally biased region" description="Pro residues" evidence="1">
    <location>
        <begin position="85"/>
        <end position="94"/>
    </location>
</feature>
<dbReference type="RefSeq" id="WP_150063341.1">
    <property type="nucleotide sequence ID" value="NZ_JACHII010000013.1"/>
</dbReference>
<dbReference type="InterPro" id="IPR003346">
    <property type="entry name" value="Transposase_20"/>
</dbReference>
<dbReference type="GO" id="GO:0004803">
    <property type="term" value="F:transposase activity"/>
    <property type="evidence" value="ECO:0007669"/>
    <property type="project" value="InterPro"/>
</dbReference>
<evidence type="ECO:0000313" key="3">
    <source>
        <dbReference type="EMBL" id="KAA5604603.1"/>
    </source>
</evidence>
<sequence length="140" mass="15045">MDEGPSIPGIARLTAFVMLIEMPELGTMEAGQAAGLAGLAPVARQSRRWTGRALPCPPSSHVRPRRGSLHSRPEDEITTLSSRPENPPKSPSPPSCETSSASRTPCSRQGVPGCQKPLDQHGYSSRSYRRAPFSSRPASR</sequence>
<feature type="compositionally biased region" description="Low complexity" evidence="1">
    <location>
        <begin position="123"/>
        <end position="140"/>
    </location>
</feature>
<dbReference type="Pfam" id="PF02371">
    <property type="entry name" value="Transposase_20"/>
    <property type="match status" value="1"/>
</dbReference>
<dbReference type="AlphaFoldDB" id="A0A5M6I8T0"/>